<accession>A0A147BBQ0</accession>
<reference evidence="1" key="1">
    <citation type="journal article" date="2018" name="PLoS Negl. Trop. Dis.">
        <title>Sialome diversity of ticks revealed by RNAseq of single tick salivary glands.</title>
        <authorList>
            <person name="Perner J."/>
            <person name="Kropackova S."/>
            <person name="Kopacek P."/>
            <person name="Ribeiro J.M."/>
        </authorList>
    </citation>
    <scope>NUCLEOTIDE SEQUENCE</scope>
    <source>
        <strain evidence="1">Siblings of single egg batch collected in Ceske Budejovice</strain>
        <tissue evidence="1">Salivary glands</tissue>
    </source>
</reference>
<protein>
    <submittedName>
        <fullName evidence="1">Uncharacterized protein</fullName>
    </submittedName>
</protein>
<evidence type="ECO:0000313" key="1">
    <source>
        <dbReference type="EMBL" id="JAR88206.1"/>
    </source>
</evidence>
<dbReference type="AlphaFoldDB" id="A0A147BBQ0"/>
<proteinExistence type="predicted"/>
<feature type="non-terminal residue" evidence="1">
    <location>
        <position position="165"/>
    </location>
</feature>
<sequence length="165" mass="18513">MILEFQLLSFYMMHHNVSVCLAFLLFPTCCCILNPLLCNTLGSCEKNKKDITLPTEQTTKPLTLRDSKALGLKKSQVSERAFSLLDCSVCTYSSALDLQDGADYNVHIPEVMTLVCFTPSPMCVARSLPLLSRTSFGSAYTTTRFSSPLFTVKHFYCRVHHLLQT</sequence>
<organism evidence="1">
    <name type="scientific">Ixodes ricinus</name>
    <name type="common">Common tick</name>
    <name type="synonym">Acarus ricinus</name>
    <dbReference type="NCBI Taxonomy" id="34613"/>
    <lineage>
        <taxon>Eukaryota</taxon>
        <taxon>Metazoa</taxon>
        <taxon>Ecdysozoa</taxon>
        <taxon>Arthropoda</taxon>
        <taxon>Chelicerata</taxon>
        <taxon>Arachnida</taxon>
        <taxon>Acari</taxon>
        <taxon>Parasitiformes</taxon>
        <taxon>Ixodida</taxon>
        <taxon>Ixodoidea</taxon>
        <taxon>Ixodidae</taxon>
        <taxon>Ixodinae</taxon>
        <taxon>Ixodes</taxon>
    </lineage>
</organism>
<name>A0A147BBQ0_IXORI</name>
<dbReference type="EMBL" id="GEGO01007198">
    <property type="protein sequence ID" value="JAR88206.1"/>
    <property type="molecule type" value="Transcribed_RNA"/>
</dbReference>